<organism evidence="8 9">
    <name type="scientific">Marasmiellus scandens</name>
    <dbReference type="NCBI Taxonomy" id="2682957"/>
    <lineage>
        <taxon>Eukaryota</taxon>
        <taxon>Fungi</taxon>
        <taxon>Dikarya</taxon>
        <taxon>Basidiomycota</taxon>
        <taxon>Agaricomycotina</taxon>
        <taxon>Agaricomycetes</taxon>
        <taxon>Agaricomycetidae</taxon>
        <taxon>Agaricales</taxon>
        <taxon>Marasmiineae</taxon>
        <taxon>Omphalotaceae</taxon>
        <taxon>Marasmiellus</taxon>
    </lineage>
</organism>
<name>A0ABR1JCZ9_9AGAR</name>
<keyword evidence="1" id="KW-0418">Kinase</keyword>
<evidence type="ECO:0000313" key="8">
    <source>
        <dbReference type="EMBL" id="KAK7457260.1"/>
    </source>
</evidence>
<comment type="caution">
    <text evidence="8">The sequence shown here is derived from an EMBL/GenBank/DDBJ whole genome shotgun (WGS) entry which is preliminary data.</text>
</comment>
<keyword evidence="9" id="KW-1185">Reference proteome</keyword>
<evidence type="ECO:0000259" key="7">
    <source>
        <dbReference type="PROSITE" id="PS50011"/>
    </source>
</evidence>
<dbReference type="Pfam" id="PF07714">
    <property type="entry name" value="PK_Tyr_Ser-Thr"/>
    <property type="match status" value="1"/>
</dbReference>
<dbReference type="PANTHER" id="PTHR44329">
    <property type="entry name" value="SERINE/THREONINE-PROTEIN KINASE TNNI3K-RELATED"/>
    <property type="match status" value="1"/>
</dbReference>
<evidence type="ECO:0000256" key="3">
    <source>
        <dbReference type="ARBA" id="ARBA00022840"/>
    </source>
</evidence>
<dbReference type="PROSITE" id="PS00108">
    <property type="entry name" value="PROTEIN_KINASE_ST"/>
    <property type="match status" value="1"/>
</dbReference>
<dbReference type="InterPro" id="IPR036537">
    <property type="entry name" value="Adaptor_Cbl_N_dom_sf"/>
</dbReference>
<feature type="coiled-coil region" evidence="5">
    <location>
        <begin position="359"/>
        <end position="386"/>
    </location>
</feature>
<feature type="region of interest" description="Disordered" evidence="6">
    <location>
        <begin position="61"/>
        <end position="115"/>
    </location>
</feature>
<feature type="compositionally biased region" description="Polar residues" evidence="6">
    <location>
        <begin position="76"/>
        <end position="91"/>
    </location>
</feature>
<dbReference type="InterPro" id="IPR017441">
    <property type="entry name" value="Protein_kinase_ATP_BS"/>
</dbReference>
<dbReference type="PANTHER" id="PTHR44329:SF289">
    <property type="entry name" value="SERINE_THREONINE-PROTEIN KINASE VIK"/>
    <property type="match status" value="1"/>
</dbReference>
<gene>
    <name evidence="8" type="ORF">VKT23_010559</name>
</gene>
<evidence type="ECO:0000256" key="5">
    <source>
        <dbReference type="SAM" id="Coils"/>
    </source>
</evidence>
<dbReference type="SUPFAM" id="SSF56112">
    <property type="entry name" value="Protein kinase-like (PK-like)"/>
    <property type="match status" value="1"/>
</dbReference>
<dbReference type="InterPro" id="IPR001245">
    <property type="entry name" value="Ser-Thr/Tyr_kinase_cat_dom"/>
</dbReference>
<dbReference type="InterPro" id="IPR008271">
    <property type="entry name" value="Ser/Thr_kinase_AS"/>
</dbReference>
<dbReference type="InterPro" id="IPR011009">
    <property type="entry name" value="Kinase-like_dom_sf"/>
</dbReference>
<dbReference type="SMART" id="SM00220">
    <property type="entry name" value="S_TKc"/>
    <property type="match status" value="1"/>
</dbReference>
<sequence length="804" mass="91047">MRSSSQVSRSKSRSPVRHESDPLSSSVPNISLTPPTHYRTPSFSTIEALQASSLRASLSIARGRPESRAPEVTFEVTPSTRESSATRSIDTPSPWLEKYSPRPWQMTPKKKDSVPQEQTEAYLKTKIRVQQAISSILDVTAEVARTGLKLVGEAGEILPVPGLSLAAKLLEQIWDAIEKVDVRRILDFYGETGANPAPQSNRLACLRLSERCAEILLAIYEEIHSSGPVVVRELQQPLHHLQESFQRILRFVQRLNSQPFWKRYLKREEILEAIDTCNASLSDCLYMFNFKVLSRILKNVTSSANRHVDEPSEVEGIFAHSEKHEAPDSAPLSPITPDDDGLGNLVDFSTPDVPMDDIVSTKEEQIREHLRTLQKHQNERDKARDLSDIRQLLTAALESKSDKDMMRILKLARDEVPEAFKTLFRMISVPGRVDRSQPSSALGTTKRLPKSRAFTWPMDEEQTDMLDAELLDRSQLINNLVTEAGEPSWTIRKSDMAFQELVGRGFFSNVYKGVWRQSVWKRVTVAIKVLEPSTPLQDFNAELEIWKSLKHPNILPLFGASSPSEDTKFFISPYIEHGCLMDYLKRVEWSMGLGKEAQTRPSPMIASSLVEESGPIGNGQSTSNGKAPKVDVGLEHELLGWMIEIARGMEYMHSMRIVHGDLKGANILIDRQFRCIIADFGHSKEFSQIDFTNAKHAHGFRWQSPELMAEHSLLTKENDIYAYAITCVEILTMGSLPWPMIPDDLVRKRVLELDDRPQYPRDLAERLGIRPILEQCWNKHWMDRPSFGEIVARLETLEGVARVT</sequence>
<dbReference type="InterPro" id="IPR051681">
    <property type="entry name" value="Ser/Thr_Kinases-Pseudokinases"/>
</dbReference>
<feature type="region of interest" description="Disordered" evidence="6">
    <location>
        <begin position="1"/>
        <end position="44"/>
    </location>
</feature>
<keyword evidence="5" id="KW-0175">Coiled coil</keyword>
<dbReference type="CDD" id="cd21037">
    <property type="entry name" value="MLKL_NTD"/>
    <property type="match status" value="1"/>
</dbReference>
<feature type="compositionally biased region" description="Polar residues" evidence="6">
    <location>
        <begin position="22"/>
        <end position="44"/>
    </location>
</feature>
<accession>A0ABR1JCZ9</accession>
<dbReference type="Gene3D" id="1.20.930.20">
    <property type="entry name" value="Adaptor protein Cbl, N-terminal domain"/>
    <property type="match status" value="1"/>
</dbReference>
<keyword evidence="3 4" id="KW-0067">ATP-binding</keyword>
<proteinExistence type="predicted"/>
<feature type="binding site" evidence="4">
    <location>
        <position position="528"/>
    </location>
    <ligand>
        <name>ATP</name>
        <dbReference type="ChEBI" id="CHEBI:30616"/>
    </ligand>
</feature>
<dbReference type="Proteomes" id="UP001498398">
    <property type="component" value="Unassembled WGS sequence"/>
</dbReference>
<reference evidence="8 9" key="1">
    <citation type="submission" date="2024-01" db="EMBL/GenBank/DDBJ databases">
        <title>A draft genome for the cacao thread blight pathogen Marasmiellus scandens.</title>
        <authorList>
            <person name="Baruah I.K."/>
            <person name="Leung J."/>
            <person name="Bukari Y."/>
            <person name="Amoako-Attah I."/>
            <person name="Meinhardt L.W."/>
            <person name="Bailey B.A."/>
            <person name="Cohen S.P."/>
        </authorList>
    </citation>
    <scope>NUCLEOTIDE SEQUENCE [LARGE SCALE GENOMIC DNA]</scope>
    <source>
        <strain evidence="8 9">GH-19</strain>
    </source>
</reference>
<evidence type="ECO:0000256" key="4">
    <source>
        <dbReference type="PROSITE-ProRule" id="PRU10141"/>
    </source>
</evidence>
<keyword evidence="1" id="KW-0808">Transferase</keyword>
<protein>
    <recommendedName>
        <fullName evidence="7">Protein kinase domain-containing protein</fullName>
    </recommendedName>
</protein>
<dbReference type="Gene3D" id="1.10.510.10">
    <property type="entry name" value="Transferase(Phosphotransferase) domain 1"/>
    <property type="match status" value="2"/>
</dbReference>
<evidence type="ECO:0000256" key="2">
    <source>
        <dbReference type="ARBA" id="ARBA00022741"/>
    </source>
</evidence>
<keyword evidence="2 4" id="KW-0547">Nucleotide-binding</keyword>
<feature type="domain" description="Protein kinase" evidence="7">
    <location>
        <begin position="496"/>
        <end position="797"/>
    </location>
</feature>
<dbReference type="EMBL" id="JBANRG010000020">
    <property type="protein sequence ID" value="KAK7457260.1"/>
    <property type="molecule type" value="Genomic_DNA"/>
</dbReference>
<dbReference type="PROSITE" id="PS50011">
    <property type="entry name" value="PROTEIN_KINASE_DOM"/>
    <property type="match status" value="1"/>
</dbReference>
<dbReference type="PROSITE" id="PS00107">
    <property type="entry name" value="PROTEIN_KINASE_ATP"/>
    <property type="match status" value="1"/>
</dbReference>
<keyword evidence="1" id="KW-0723">Serine/threonine-protein kinase</keyword>
<evidence type="ECO:0000256" key="1">
    <source>
        <dbReference type="ARBA" id="ARBA00022527"/>
    </source>
</evidence>
<dbReference type="InterPro" id="IPR059179">
    <property type="entry name" value="MLKL-like_MCAfunc"/>
</dbReference>
<dbReference type="InterPro" id="IPR000719">
    <property type="entry name" value="Prot_kinase_dom"/>
</dbReference>
<evidence type="ECO:0000313" key="9">
    <source>
        <dbReference type="Proteomes" id="UP001498398"/>
    </source>
</evidence>
<evidence type="ECO:0000256" key="6">
    <source>
        <dbReference type="SAM" id="MobiDB-lite"/>
    </source>
</evidence>